<organism evidence="1">
    <name type="scientific">Streptomyces sp. R39</name>
    <dbReference type="NCBI Taxonomy" id="3238631"/>
    <lineage>
        <taxon>Bacteria</taxon>
        <taxon>Bacillati</taxon>
        <taxon>Actinomycetota</taxon>
        <taxon>Actinomycetes</taxon>
        <taxon>Kitasatosporales</taxon>
        <taxon>Streptomycetaceae</taxon>
        <taxon>Streptomyces</taxon>
    </lineage>
</organism>
<proteinExistence type="predicted"/>
<dbReference type="AlphaFoldDB" id="A0AB39R4Z9"/>
<dbReference type="EMBL" id="CP163442">
    <property type="protein sequence ID" value="XDQ50027.1"/>
    <property type="molecule type" value="Genomic_DNA"/>
</dbReference>
<geneLocation type="plasmid" evidence="1">
    <name>unnamed1</name>
</geneLocation>
<sequence>MRRLPPRGRPGEFVKTAGAPTSRAIPLLHGGYTDAAARKPYADPAELARVADWSALGMGHHALAPCWSPTGRLP</sequence>
<evidence type="ECO:0000313" key="1">
    <source>
        <dbReference type="EMBL" id="XDQ50027.1"/>
    </source>
</evidence>
<reference evidence="1" key="1">
    <citation type="submission" date="2024-07" db="EMBL/GenBank/DDBJ databases">
        <authorList>
            <person name="Yu S.T."/>
        </authorList>
    </citation>
    <scope>NUCLEOTIDE SEQUENCE</scope>
    <source>
        <strain evidence="1">R39</strain>
        <plasmid evidence="1">unnamed1</plasmid>
    </source>
</reference>
<accession>A0AB39R4Z9</accession>
<name>A0AB39R4Z9_9ACTN</name>
<keyword evidence="1" id="KW-0614">Plasmid</keyword>
<gene>
    <name evidence="1" type="ORF">AB5J52_48790</name>
</gene>
<dbReference type="RefSeq" id="WP_369228552.1">
    <property type="nucleotide sequence ID" value="NZ_CP163442.1"/>
</dbReference>
<protein>
    <submittedName>
        <fullName evidence="1">Uncharacterized protein</fullName>
    </submittedName>
</protein>